<name>A0AAW1RCA5_9CHLO</name>
<reference evidence="6 7" key="1">
    <citation type="journal article" date="2024" name="Nat. Commun.">
        <title>Phylogenomics reveals the evolutionary origins of lichenization in chlorophyte algae.</title>
        <authorList>
            <person name="Puginier C."/>
            <person name="Libourel C."/>
            <person name="Otte J."/>
            <person name="Skaloud P."/>
            <person name="Haon M."/>
            <person name="Grisel S."/>
            <person name="Petersen M."/>
            <person name="Berrin J.G."/>
            <person name="Delaux P.M."/>
            <person name="Dal Grande F."/>
            <person name="Keller J."/>
        </authorList>
    </citation>
    <scope>NUCLEOTIDE SEQUENCE [LARGE SCALE GENOMIC DNA]</scope>
    <source>
        <strain evidence="6 7">SAG 2145</strain>
    </source>
</reference>
<evidence type="ECO:0000256" key="2">
    <source>
        <dbReference type="ARBA" id="ARBA00022741"/>
    </source>
</evidence>
<dbReference type="Proteomes" id="UP001438707">
    <property type="component" value="Unassembled WGS sequence"/>
</dbReference>
<evidence type="ECO:0000256" key="1">
    <source>
        <dbReference type="ARBA" id="ARBA00010322"/>
    </source>
</evidence>
<feature type="region of interest" description="Disordered" evidence="4">
    <location>
        <begin position="62"/>
        <end position="106"/>
    </location>
</feature>
<evidence type="ECO:0000256" key="4">
    <source>
        <dbReference type="SAM" id="MobiDB-lite"/>
    </source>
</evidence>
<dbReference type="GO" id="GO:0005739">
    <property type="term" value="C:mitochondrion"/>
    <property type="evidence" value="ECO:0007669"/>
    <property type="project" value="TreeGrafter"/>
</dbReference>
<feature type="compositionally biased region" description="Basic residues" evidence="4">
    <location>
        <begin position="138"/>
        <end position="147"/>
    </location>
</feature>
<dbReference type="PANTHER" id="PTHR12169:SF29">
    <property type="entry name" value="AFG1-LIKE ATPASE FAMILY PROTEIN"/>
    <property type="match status" value="1"/>
</dbReference>
<dbReference type="SUPFAM" id="SSF52540">
    <property type="entry name" value="P-loop containing nucleoside triphosphate hydrolases"/>
    <property type="match status" value="1"/>
</dbReference>
<keyword evidence="5" id="KW-0732">Signal</keyword>
<feature type="compositionally biased region" description="Low complexity" evidence="4">
    <location>
        <begin position="62"/>
        <end position="73"/>
    </location>
</feature>
<dbReference type="Gene3D" id="3.40.50.300">
    <property type="entry name" value="P-loop containing nucleotide triphosphate hydrolases"/>
    <property type="match status" value="1"/>
</dbReference>
<feature type="signal peptide" evidence="5">
    <location>
        <begin position="1"/>
        <end position="22"/>
    </location>
</feature>
<dbReference type="PANTHER" id="PTHR12169">
    <property type="entry name" value="ATPASE N2B"/>
    <property type="match status" value="1"/>
</dbReference>
<protein>
    <recommendedName>
        <fullName evidence="8">AFG1-like ATPase</fullName>
    </recommendedName>
</protein>
<dbReference type="GO" id="GO:0016887">
    <property type="term" value="F:ATP hydrolysis activity"/>
    <property type="evidence" value="ECO:0007669"/>
    <property type="project" value="InterPro"/>
</dbReference>
<proteinExistence type="inferred from homology"/>
<keyword evidence="2" id="KW-0547">Nucleotide-binding</keyword>
<dbReference type="NCBIfam" id="NF040713">
    <property type="entry name" value="ZapE"/>
    <property type="match status" value="1"/>
</dbReference>
<evidence type="ECO:0000313" key="6">
    <source>
        <dbReference type="EMBL" id="KAK9831208.1"/>
    </source>
</evidence>
<organism evidence="6 7">
    <name type="scientific">Apatococcus lobatus</name>
    <dbReference type="NCBI Taxonomy" id="904363"/>
    <lineage>
        <taxon>Eukaryota</taxon>
        <taxon>Viridiplantae</taxon>
        <taxon>Chlorophyta</taxon>
        <taxon>core chlorophytes</taxon>
        <taxon>Trebouxiophyceae</taxon>
        <taxon>Chlorellales</taxon>
        <taxon>Chlorellaceae</taxon>
        <taxon>Apatococcus</taxon>
    </lineage>
</organism>
<comment type="similarity">
    <text evidence="1">Belongs to the AFG1 ATPase family.</text>
</comment>
<feature type="region of interest" description="Disordered" evidence="4">
    <location>
        <begin position="138"/>
        <end position="163"/>
    </location>
</feature>
<dbReference type="InterPro" id="IPR005654">
    <property type="entry name" value="ATPase_AFG1-like"/>
</dbReference>
<accession>A0AAW1RCA5</accession>
<keyword evidence="3" id="KW-0067">ATP-binding</keyword>
<evidence type="ECO:0000256" key="5">
    <source>
        <dbReference type="SAM" id="SignalP"/>
    </source>
</evidence>
<comment type="caution">
    <text evidence="6">The sequence shown here is derived from an EMBL/GenBank/DDBJ whole genome shotgun (WGS) entry which is preliminary data.</text>
</comment>
<evidence type="ECO:0000313" key="7">
    <source>
        <dbReference type="Proteomes" id="UP001438707"/>
    </source>
</evidence>
<sequence>MLRCSRQQAHQLLLRLLPAATSVEVLPVTSAGSGQHSTTQRSEFVTLEGSIFGGFTAPHSCFSSSPSSAASQPDPVEANPEPRRADPSNDEFIQQTEGASSGPLAIFRERRLTKQYKKDPRQEATVLALQRLFEELHKHSKGRRKRSGLTMADSHEASQQPTPWWQGIGKMLRRSKANEMPRQHTKGLYMYGGVGVGKTMLMDLLVESAEQDFNLRRIHFHDFMLEVHSSLRSQSSHQDPLFYVADVLARKTKVFCLDEFFVTDVADATMLNRLFGHLWDCGTVLVATSNRAPKKLYEGGLQRDLFLPFIARLESECIVHDMASVTDYRKCAHHHRGLFFFPPEFENPNDELRRRFSEVTHGQRLRPTRITVQMGRNLSVPLAGDHMCIFDFDDLCGRPVGAADFIAVADEFHTLALENVPIFDGSSRSEAYRFLTLVDVLYEHRIRLFCSAEGGPFDLFSNIMTHQEAKDRESKGESTDRFVVDDNLGFSKDRLISRLTEMQSLEYLLVHAKQHAPDLLPVLQEASDRPHKYNQ</sequence>
<gene>
    <name evidence="6" type="ORF">WJX74_007497</name>
</gene>
<dbReference type="AlphaFoldDB" id="A0AAW1RCA5"/>
<dbReference type="InterPro" id="IPR027417">
    <property type="entry name" value="P-loop_NTPase"/>
</dbReference>
<dbReference type="Pfam" id="PF03969">
    <property type="entry name" value="AFG1_ATPase"/>
    <property type="match status" value="1"/>
</dbReference>
<evidence type="ECO:0008006" key="8">
    <source>
        <dbReference type="Google" id="ProtNLM"/>
    </source>
</evidence>
<evidence type="ECO:0000256" key="3">
    <source>
        <dbReference type="ARBA" id="ARBA00022840"/>
    </source>
</evidence>
<keyword evidence="7" id="KW-1185">Reference proteome</keyword>
<feature type="chain" id="PRO_5043486419" description="AFG1-like ATPase" evidence="5">
    <location>
        <begin position="23"/>
        <end position="535"/>
    </location>
</feature>
<dbReference type="GO" id="GO:0005524">
    <property type="term" value="F:ATP binding"/>
    <property type="evidence" value="ECO:0007669"/>
    <property type="project" value="UniProtKB-KW"/>
</dbReference>
<dbReference type="EMBL" id="JALJOS010000014">
    <property type="protein sequence ID" value="KAK9831208.1"/>
    <property type="molecule type" value="Genomic_DNA"/>
</dbReference>